<dbReference type="GeneID" id="8853898"/>
<organism evidence="3">
    <name type="scientific">Naegleria gruberi</name>
    <name type="common">Amoeba</name>
    <dbReference type="NCBI Taxonomy" id="5762"/>
    <lineage>
        <taxon>Eukaryota</taxon>
        <taxon>Discoba</taxon>
        <taxon>Heterolobosea</taxon>
        <taxon>Tetramitia</taxon>
        <taxon>Eutetramitia</taxon>
        <taxon>Vahlkampfiidae</taxon>
        <taxon>Naegleria</taxon>
    </lineage>
</organism>
<dbReference type="OMA" id="AKVICKW"/>
<dbReference type="EMBL" id="GG738907">
    <property type="protein sequence ID" value="EFC38465.1"/>
    <property type="molecule type" value="Genomic_DNA"/>
</dbReference>
<protein>
    <submittedName>
        <fullName evidence="2">Predicted protein</fullName>
    </submittedName>
</protein>
<feature type="compositionally biased region" description="Low complexity" evidence="1">
    <location>
        <begin position="16"/>
        <end position="27"/>
    </location>
</feature>
<feature type="region of interest" description="Disordered" evidence="1">
    <location>
        <begin position="335"/>
        <end position="354"/>
    </location>
</feature>
<evidence type="ECO:0000313" key="2">
    <source>
        <dbReference type="EMBL" id="EFC38465.1"/>
    </source>
</evidence>
<dbReference type="Proteomes" id="UP000006671">
    <property type="component" value="Unassembled WGS sequence"/>
</dbReference>
<feature type="compositionally biased region" description="Low complexity" evidence="1">
    <location>
        <begin position="340"/>
        <end position="349"/>
    </location>
</feature>
<sequence length="449" mass="51107">MGLGSSTHAGEEFSAPKRQSSASSSTQKKPEDVVLEKVLANSIIKQKLGNNIQQMKMFAQQLAYPEELKESYLHTDWVQTTKLISDISTKVNEDVSNLNDGSSSQDLIRRGSQLLQSTQSANDMKIIGSFNSTMNSQEGDNFNSELAKQPPLQLKDKIRIKLLVTETARNNTDRTIRQLLSPVLNQFNVLPEMGMFHTALIVGPWKLEFNDSGIVVPRKIMSQAAVVTADIDYISTVDRLEQVIDSLAKVICKWNVTMYYKQTGGDKSKYGNCQDFVDDCMEALGVKLNFDGALKNFLTRLRKTGNSKLQFEMTREFIETFNLVEIYPSLQRALQQHQDNSSSGSNNSSEQDEDPAGALIFNTHKELDKFVWILMNKDFEFQNHYPCEYQLLKSFDRAFWVKAITYPDMQQFHPLYEDEEKNQPPPKNEERKHKCPFGDPCAASFIYLQ</sequence>
<dbReference type="KEGG" id="ngr:NAEGRDRAFT_59518"/>
<evidence type="ECO:0000313" key="3">
    <source>
        <dbReference type="Proteomes" id="UP000006671"/>
    </source>
</evidence>
<name>D2VXL8_NAEGR</name>
<proteinExistence type="predicted"/>
<keyword evidence="3" id="KW-1185">Reference proteome</keyword>
<gene>
    <name evidence="2" type="ORF">NAEGRDRAFT_59518</name>
</gene>
<dbReference type="OrthoDB" id="10255738at2759"/>
<feature type="region of interest" description="Disordered" evidence="1">
    <location>
        <begin position="1"/>
        <end position="31"/>
    </location>
</feature>
<dbReference type="AlphaFoldDB" id="D2VXL8"/>
<dbReference type="RefSeq" id="XP_002671209.1">
    <property type="nucleotide sequence ID" value="XM_002671163.1"/>
</dbReference>
<reference evidence="2 3" key="1">
    <citation type="journal article" date="2010" name="Cell">
        <title>The genome of Naegleria gruberi illuminates early eukaryotic versatility.</title>
        <authorList>
            <person name="Fritz-Laylin L.K."/>
            <person name="Prochnik S.E."/>
            <person name="Ginger M.L."/>
            <person name="Dacks J.B."/>
            <person name="Carpenter M.L."/>
            <person name="Field M.C."/>
            <person name="Kuo A."/>
            <person name="Paredez A."/>
            <person name="Chapman J."/>
            <person name="Pham J."/>
            <person name="Shu S."/>
            <person name="Neupane R."/>
            <person name="Cipriano M."/>
            <person name="Mancuso J."/>
            <person name="Tu H."/>
            <person name="Salamov A."/>
            <person name="Lindquist E."/>
            <person name="Shapiro H."/>
            <person name="Lucas S."/>
            <person name="Grigoriev I.V."/>
            <person name="Cande W.Z."/>
            <person name="Fulton C."/>
            <person name="Rokhsar D.S."/>
            <person name="Dawson S.C."/>
        </authorList>
    </citation>
    <scope>NUCLEOTIDE SEQUENCE [LARGE SCALE GENOMIC DNA]</scope>
    <source>
        <strain evidence="2 3">NEG-M</strain>
    </source>
</reference>
<dbReference type="VEuPathDB" id="AmoebaDB:NAEGRDRAFT_59518"/>
<accession>D2VXL8</accession>
<dbReference type="InParanoid" id="D2VXL8"/>
<evidence type="ECO:0000256" key="1">
    <source>
        <dbReference type="SAM" id="MobiDB-lite"/>
    </source>
</evidence>